<dbReference type="InterPro" id="IPR015421">
    <property type="entry name" value="PyrdxlP-dep_Trfase_major"/>
</dbReference>
<feature type="domain" description="Aminotransferase class I/classII large" evidence="5">
    <location>
        <begin position="48"/>
        <end position="393"/>
    </location>
</feature>
<dbReference type="Gene3D" id="3.90.1150.10">
    <property type="entry name" value="Aspartate Aminotransferase, domain 1"/>
    <property type="match status" value="1"/>
</dbReference>
<comment type="caution">
    <text evidence="6">The sequence shown here is derived from an EMBL/GenBank/DDBJ whole genome shotgun (WGS) entry which is preliminary data.</text>
</comment>
<keyword evidence="6" id="KW-0032">Aminotransferase</keyword>
<dbReference type="OrthoDB" id="9807157at2"/>
<sequence length="404" mass="43618">MHTYMNTKKTIRVSNDFWDVTTAAGTAGIVAGNLGDGRHLTEPGGHEFVNMSSYSYLGLDSHEDLIRAAAEAVLDNRSLNTSISRMRLHFGILKRAEDALSELFDVEAVTLASCAAAAWSALPLVASGAFTEDVPPLMVFDKNAHFCLNAMKPSVADEAEVVTIRHNDVDALEDLCRKHKKVAFVADGVYSTGGRAPVKELLALQEKYGLFLFFDEAHGISTLGKNGRGLVLEEMDGINDRTLLITSLNKGFGASGGAIFLGPRGSAKRRDLALRYGGPLTWSQRINTAGLGAILASAALHRTSELEKLQQRLQEKVDLFDGLVPTASAGDGLPIRFVDIGDEAATVRIARDLLADGFYTSALFFPVIARGRAGLRIMLRANLDDADIERFGARLNALRGDERG</sequence>
<dbReference type="Gene3D" id="3.40.640.10">
    <property type="entry name" value="Type I PLP-dependent aspartate aminotransferase-like (Major domain)"/>
    <property type="match status" value="1"/>
</dbReference>
<keyword evidence="7" id="KW-1185">Reference proteome</keyword>
<dbReference type="InterPro" id="IPR004839">
    <property type="entry name" value="Aminotransferase_I/II_large"/>
</dbReference>
<dbReference type="RefSeq" id="WP_161106211.1">
    <property type="nucleotide sequence ID" value="NZ_JBHLYI010000021.1"/>
</dbReference>
<dbReference type="InterPro" id="IPR015424">
    <property type="entry name" value="PyrdxlP-dep_Trfase"/>
</dbReference>
<dbReference type="InterPro" id="IPR050087">
    <property type="entry name" value="AON_synthase_class-II"/>
</dbReference>
<dbReference type="EC" id="2.3.1.47" evidence="2"/>
<organism evidence="6 7">
    <name type="scientific">Actinomadura rayongensis</name>
    <dbReference type="NCBI Taxonomy" id="1429076"/>
    <lineage>
        <taxon>Bacteria</taxon>
        <taxon>Bacillati</taxon>
        <taxon>Actinomycetota</taxon>
        <taxon>Actinomycetes</taxon>
        <taxon>Streptosporangiales</taxon>
        <taxon>Thermomonosporaceae</taxon>
        <taxon>Actinomadura</taxon>
    </lineage>
</organism>
<keyword evidence="3 6" id="KW-0808">Transferase</keyword>
<evidence type="ECO:0000313" key="7">
    <source>
        <dbReference type="Proteomes" id="UP000431901"/>
    </source>
</evidence>
<protein>
    <recommendedName>
        <fullName evidence="2">8-amino-7-oxononanoate synthase</fullName>
        <ecNumber evidence="2">2.3.1.47</ecNumber>
    </recommendedName>
</protein>
<evidence type="ECO:0000256" key="4">
    <source>
        <dbReference type="ARBA" id="ARBA00047715"/>
    </source>
</evidence>
<evidence type="ECO:0000256" key="2">
    <source>
        <dbReference type="ARBA" id="ARBA00013187"/>
    </source>
</evidence>
<dbReference type="EMBL" id="WUTW01000010">
    <property type="protein sequence ID" value="MXQ68020.1"/>
    <property type="molecule type" value="Genomic_DNA"/>
</dbReference>
<evidence type="ECO:0000259" key="5">
    <source>
        <dbReference type="Pfam" id="PF00155"/>
    </source>
</evidence>
<dbReference type="GO" id="GO:0008483">
    <property type="term" value="F:transaminase activity"/>
    <property type="evidence" value="ECO:0007669"/>
    <property type="project" value="UniProtKB-KW"/>
</dbReference>
<evidence type="ECO:0000256" key="1">
    <source>
        <dbReference type="ARBA" id="ARBA00001933"/>
    </source>
</evidence>
<dbReference type="InterPro" id="IPR015422">
    <property type="entry name" value="PyrdxlP-dep_Trfase_small"/>
</dbReference>
<evidence type="ECO:0000313" key="6">
    <source>
        <dbReference type="EMBL" id="MXQ68020.1"/>
    </source>
</evidence>
<dbReference type="SUPFAM" id="SSF53383">
    <property type="entry name" value="PLP-dependent transferases"/>
    <property type="match status" value="1"/>
</dbReference>
<dbReference type="Pfam" id="PF00155">
    <property type="entry name" value="Aminotran_1_2"/>
    <property type="match status" value="1"/>
</dbReference>
<comment type="catalytic activity">
    <reaction evidence="4">
        <text>6-carboxyhexanoyl-[ACP] + L-alanine + H(+) = (8S)-8-amino-7-oxononanoate + holo-[ACP] + CO2</text>
        <dbReference type="Rhea" id="RHEA:42288"/>
        <dbReference type="Rhea" id="RHEA-COMP:9685"/>
        <dbReference type="Rhea" id="RHEA-COMP:9955"/>
        <dbReference type="ChEBI" id="CHEBI:15378"/>
        <dbReference type="ChEBI" id="CHEBI:16526"/>
        <dbReference type="ChEBI" id="CHEBI:57972"/>
        <dbReference type="ChEBI" id="CHEBI:64479"/>
        <dbReference type="ChEBI" id="CHEBI:78846"/>
        <dbReference type="ChEBI" id="CHEBI:149468"/>
        <dbReference type="EC" id="2.3.1.47"/>
    </reaction>
</comment>
<evidence type="ECO:0000256" key="3">
    <source>
        <dbReference type="ARBA" id="ARBA00022679"/>
    </source>
</evidence>
<accession>A0A6I4WGN8</accession>
<dbReference type="NCBIfam" id="NF005697">
    <property type="entry name" value="PRK07505.1"/>
    <property type="match status" value="1"/>
</dbReference>
<dbReference type="GO" id="GO:0008710">
    <property type="term" value="F:8-amino-7-oxononanoate synthase activity"/>
    <property type="evidence" value="ECO:0007669"/>
    <property type="project" value="UniProtKB-EC"/>
</dbReference>
<dbReference type="PANTHER" id="PTHR13693">
    <property type="entry name" value="CLASS II AMINOTRANSFERASE/8-AMINO-7-OXONONANOATE SYNTHASE"/>
    <property type="match status" value="1"/>
</dbReference>
<reference evidence="6 7" key="1">
    <citation type="submission" date="2019-12" db="EMBL/GenBank/DDBJ databases">
        <title>Nocardia macrotermitis sp. nov. and Nocardia aurantia sp. nov., isolated from the gut of the fungus growing-termite Macrotermes natalensis.</title>
        <authorList>
            <person name="Christine B."/>
            <person name="Rene B."/>
        </authorList>
    </citation>
    <scope>NUCLEOTIDE SEQUENCE [LARGE SCALE GENOMIC DNA]</scope>
    <source>
        <strain evidence="6 7">DSM 102126</strain>
    </source>
</reference>
<name>A0A6I4WGN8_9ACTN</name>
<dbReference type="Proteomes" id="UP000431901">
    <property type="component" value="Unassembled WGS sequence"/>
</dbReference>
<gene>
    <name evidence="6" type="ORF">GQ466_28795</name>
</gene>
<proteinExistence type="predicted"/>
<dbReference type="GO" id="GO:0030170">
    <property type="term" value="F:pyridoxal phosphate binding"/>
    <property type="evidence" value="ECO:0007669"/>
    <property type="project" value="InterPro"/>
</dbReference>
<dbReference type="AlphaFoldDB" id="A0A6I4WGN8"/>
<comment type="cofactor">
    <cofactor evidence="1">
        <name>pyridoxal 5'-phosphate</name>
        <dbReference type="ChEBI" id="CHEBI:597326"/>
    </cofactor>
</comment>